<gene>
    <name evidence="1" type="ORF">CLF_105819</name>
</gene>
<accession>G7YE94</accession>
<reference key="2">
    <citation type="submission" date="2011-10" db="EMBL/GenBank/DDBJ databases">
        <title>The genome and transcriptome sequence of Clonorchis sinensis provide insights into the carcinogenic liver fluke.</title>
        <authorList>
            <person name="Wang X."/>
            <person name="Huang Y."/>
            <person name="Chen W."/>
            <person name="Liu H."/>
            <person name="Guo L."/>
            <person name="Chen Y."/>
            <person name="Luo F."/>
            <person name="Zhou W."/>
            <person name="Sun J."/>
            <person name="Mao Q."/>
            <person name="Liang P."/>
            <person name="Zhou C."/>
            <person name="Tian Y."/>
            <person name="Men J."/>
            <person name="Lv X."/>
            <person name="Huang L."/>
            <person name="Zhou J."/>
            <person name="Hu Y."/>
            <person name="Li R."/>
            <person name="Zhang F."/>
            <person name="Lei H."/>
            <person name="Li X."/>
            <person name="Hu X."/>
            <person name="Liang C."/>
            <person name="Xu J."/>
            <person name="Wu Z."/>
            <person name="Yu X."/>
        </authorList>
    </citation>
    <scope>NUCLEOTIDE SEQUENCE</scope>
    <source>
        <strain>Henan</strain>
    </source>
</reference>
<protein>
    <submittedName>
        <fullName evidence="1">Uncharacterized protein</fullName>
    </submittedName>
</protein>
<dbReference type="EMBL" id="DF143133">
    <property type="protein sequence ID" value="GAA51277.1"/>
    <property type="molecule type" value="Genomic_DNA"/>
</dbReference>
<sequence length="323" mass="36605">MSCTRTTCNGSLWQCVQQPSGECQWSPEKPGAPFLHTVAHHTEGALHAEWHTREVVMHTSYHCDRRVLLEGDGYLLNVVCRMATCACSLVLRHLLLRPPSLPYHTVGTNKMTNLQFVAQTLKCSQRVDTYAEIYTCHSYRATGGSRITTYRPETVGRPSVVKDTVPQPRWQSGDAYLGFCVLCDWPTTTSDRWWQPRKCGLREINSIVRILSGLQFIDAVLSLRRNSDGLLCNHFAGVIALTVCQPSYNHDHDMAARFEVFIMLDIRQILVSPQFVCDILRVPLLLAGFLSTALSRITTAQVVLPVFRRFILQKKYLHVNDIC</sequence>
<reference evidence="1" key="1">
    <citation type="journal article" date="2011" name="Genome Biol.">
        <title>The draft genome of the carcinogenic human liver fluke Clonorchis sinensis.</title>
        <authorList>
            <person name="Wang X."/>
            <person name="Chen W."/>
            <person name="Huang Y."/>
            <person name="Sun J."/>
            <person name="Men J."/>
            <person name="Liu H."/>
            <person name="Luo F."/>
            <person name="Guo L."/>
            <person name="Lv X."/>
            <person name="Deng C."/>
            <person name="Zhou C."/>
            <person name="Fan Y."/>
            <person name="Li X."/>
            <person name="Huang L."/>
            <person name="Hu Y."/>
            <person name="Liang C."/>
            <person name="Hu X."/>
            <person name="Xu J."/>
            <person name="Yu X."/>
        </authorList>
    </citation>
    <scope>NUCLEOTIDE SEQUENCE [LARGE SCALE GENOMIC DNA]</scope>
    <source>
        <strain evidence="1">Henan</strain>
    </source>
</reference>
<organism evidence="1 2">
    <name type="scientific">Clonorchis sinensis</name>
    <name type="common">Chinese liver fluke</name>
    <dbReference type="NCBI Taxonomy" id="79923"/>
    <lineage>
        <taxon>Eukaryota</taxon>
        <taxon>Metazoa</taxon>
        <taxon>Spiralia</taxon>
        <taxon>Lophotrochozoa</taxon>
        <taxon>Platyhelminthes</taxon>
        <taxon>Trematoda</taxon>
        <taxon>Digenea</taxon>
        <taxon>Opisthorchiida</taxon>
        <taxon>Opisthorchiata</taxon>
        <taxon>Opisthorchiidae</taxon>
        <taxon>Clonorchis</taxon>
    </lineage>
</organism>
<proteinExistence type="predicted"/>
<evidence type="ECO:0000313" key="2">
    <source>
        <dbReference type="Proteomes" id="UP000008909"/>
    </source>
</evidence>
<dbReference type="Proteomes" id="UP000008909">
    <property type="component" value="Unassembled WGS sequence"/>
</dbReference>
<evidence type="ECO:0000313" key="1">
    <source>
        <dbReference type="EMBL" id="GAA51277.1"/>
    </source>
</evidence>
<name>G7YE94_CLOSI</name>
<dbReference type="AlphaFoldDB" id="G7YE94"/>
<keyword evidence="2" id="KW-1185">Reference proteome</keyword>